<evidence type="ECO:0000313" key="3">
    <source>
        <dbReference type="EMBL" id="KZS93729.1"/>
    </source>
</evidence>
<feature type="domain" description="Fungal-type protein kinase" evidence="2">
    <location>
        <begin position="177"/>
        <end position="358"/>
    </location>
</feature>
<dbReference type="InterPro" id="IPR011009">
    <property type="entry name" value="Kinase-like_dom_sf"/>
</dbReference>
<feature type="domain" description="Fungal-type protein kinase" evidence="2">
    <location>
        <begin position="384"/>
        <end position="531"/>
    </location>
</feature>
<dbReference type="EMBL" id="KV419406">
    <property type="protein sequence ID" value="KZS93729.1"/>
    <property type="molecule type" value="Genomic_DNA"/>
</dbReference>
<dbReference type="AlphaFoldDB" id="A0A164V1G1"/>
<evidence type="ECO:0000259" key="2">
    <source>
        <dbReference type="Pfam" id="PF17667"/>
    </source>
</evidence>
<dbReference type="InterPro" id="IPR008266">
    <property type="entry name" value="Tyr_kinase_AS"/>
</dbReference>
<dbReference type="PROSITE" id="PS00109">
    <property type="entry name" value="PROTEIN_KINASE_TYR"/>
    <property type="match status" value="1"/>
</dbReference>
<reference evidence="3 4" key="1">
    <citation type="journal article" date="2016" name="Mol. Biol. Evol.">
        <title>Comparative Genomics of Early-Diverging Mushroom-Forming Fungi Provides Insights into the Origins of Lignocellulose Decay Capabilities.</title>
        <authorList>
            <person name="Nagy L.G."/>
            <person name="Riley R."/>
            <person name="Tritt A."/>
            <person name="Adam C."/>
            <person name="Daum C."/>
            <person name="Floudas D."/>
            <person name="Sun H."/>
            <person name="Yadav J.S."/>
            <person name="Pangilinan J."/>
            <person name="Larsson K.H."/>
            <person name="Matsuura K."/>
            <person name="Barry K."/>
            <person name="Labutti K."/>
            <person name="Kuo R."/>
            <person name="Ohm R.A."/>
            <person name="Bhattacharya S.S."/>
            <person name="Shirouzu T."/>
            <person name="Yoshinaga Y."/>
            <person name="Martin F.M."/>
            <person name="Grigoriev I.V."/>
            <person name="Hibbett D.S."/>
        </authorList>
    </citation>
    <scope>NUCLEOTIDE SEQUENCE [LARGE SCALE GENOMIC DNA]</scope>
    <source>
        <strain evidence="3 4">HHB9708</strain>
    </source>
</reference>
<evidence type="ECO:0000256" key="1">
    <source>
        <dbReference type="SAM" id="MobiDB-lite"/>
    </source>
</evidence>
<organism evidence="3 4">
    <name type="scientific">Sistotremastrum niveocremeum HHB9708</name>
    <dbReference type="NCBI Taxonomy" id="1314777"/>
    <lineage>
        <taxon>Eukaryota</taxon>
        <taxon>Fungi</taxon>
        <taxon>Dikarya</taxon>
        <taxon>Basidiomycota</taxon>
        <taxon>Agaricomycotina</taxon>
        <taxon>Agaricomycetes</taxon>
        <taxon>Sistotremastrales</taxon>
        <taxon>Sistotremastraceae</taxon>
        <taxon>Sertulicium</taxon>
        <taxon>Sertulicium niveocremeum</taxon>
    </lineage>
</organism>
<dbReference type="SUPFAM" id="SSF56112">
    <property type="entry name" value="Protein kinase-like (PK-like)"/>
    <property type="match status" value="1"/>
</dbReference>
<protein>
    <recommendedName>
        <fullName evidence="2">Fungal-type protein kinase domain-containing protein</fullName>
    </recommendedName>
</protein>
<sequence length="652" mass="73419">MNPTTPPRNVTALPPTDTPMRTNSSPLLHAPLDGQAELLKKMEAELRGSVALSTTLIPALVAKSFMPHTAAQFVRDNWDKKARTWRGWPRGNPPNGEKGWYPPLARLCNDIHEAGLPGQKRQPDDPYFLVTEERLLLSSIDEIGGVKPDLIFGPDRVYPGDCATALSFIEVKIDKLDLQLYQSATYARALFAHRHDLLYVYGVLADKTQARFARFDRSGIVVSEPVPINDPNPEGQFLLGISGLTRLVSGSELRDASMPRTGTRYKQGSPDAILVSAEVQKQIGGITGDPKSPLFLSVLRTIYANITVRGRATRIYEVGLPDGRKFLMKDAWKDIDRLHEGSVLSKCSGRFGLPHYVAHWYPGDHKTDFPVSGALHPRRGPLGRERREHVRTLMNPPGSPLSVYRDYPEIVLWSVHSTILGHWGLRKSGYVHRDVSCDNIIVLEAPIPSSNYRNFRDIPTRHFATGCAALLIDLDMAIEVDSQEDRIYLPVEHRSGANAFMSLRLQGALKTRPRHTFHDDLESFFWVLLWVAFGVAPQPESRTGRLSDAELERWEGSIEELVRTCISKVRTSEFRKQTRDKYYLVSAQVWDQEISCFSRSSEPYVPVCRALVNVLFDRHNPFSALDEETAYNTVLDLISTAINGLEGWHERR</sequence>
<dbReference type="InterPro" id="IPR040976">
    <property type="entry name" value="Pkinase_fungal"/>
</dbReference>
<accession>A0A164V1G1</accession>
<dbReference type="OrthoDB" id="5584477at2759"/>
<dbReference type="Pfam" id="PF17667">
    <property type="entry name" value="Pkinase_fungal"/>
    <property type="match status" value="2"/>
</dbReference>
<dbReference type="GO" id="GO:0004672">
    <property type="term" value="F:protein kinase activity"/>
    <property type="evidence" value="ECO:0007669"/>
    <property type="project" value="InterPro"/>
</dbReference>
<proteinExistence type="predicted"/>
<dbReference type="PANTHER" id="PTHR38248">
    <property type="entry name" value="FUNK1 6"/>
    <property type="match status" value="1"/>
</dbReference>
<keyword evidence="4" id="KW-1185">Reference proteome</keyword>
<feature type="region of interest" description="Disordered" evidence="1">
    <location>
        <begin position="1"/>
        <end position="23"/>
    </location>
</feature>
<evidence type="ECO:0000313" key="4">
    <source>
        <dbReference type="Proteomes" id="UP000076722"/>
    </source>
</evidence>
<gene>
    <name evidence="3" type="ORF">SISNIDRAFT_485342</name>
</gene>
<dbReference type="Gene3D" id="1.10.510.10">
    <property type="entry name" value="Transferase(Phosphotransferase) domain 1"/>
    <property type="match status" value="1"/>
</dbReference>
<name>A0A164V1G1_9AGAM</name>
<dbReference type="Proteomes" id="UP000076722">
    <property type="component" value="Unassembled WGS sequence"/>
</dbReference>
<dbReference type="PANTHER" id="PTHR38248:SF2">
    <property type="entry name" value="FUNK1 11"/>
    <property type="match status" value="1"/>
</dbReference>
<dbReference type="STRING" id="1314777.A0A164V1G1"/>